<sequence>MTQLNVFVASALLLLGRAAGAPLNDLPLIAAPLGDAPLSDADRPDSSPFALVANKDVLINSKDDFTTSNVIPNRYIVVYNNTFETDAIDAKEAYFAASLKKRNLNKRGLTGNPLSTDIHSLSMDGWRASILEADDDMFFEMHCSDEVAYIEADTKVQTQAVISQTNATPGLARISHSKAGAASYVFDQSGGQGITAYIVDTGIRASHIEYEGRATLAANFVDQVATDENGHGSHVAGTIGGATFGVAKNVQLMAVKVLGKDGGGANSGVLKGLQFVMNDVTKRGLAGKAVMNMSLGGGRSQAVNRAIQALAAAGVVPVVAAGNENQDASNTSPASAAAAITVGAIDASNDAKASFSNFGAPVDIFAPGVKVLSVGIKSDTDTNVLSGTSMASPHVAGLAAYLMSLQGVNSPDQVDTLMKNLADQTGARVRGNTQGTTSRIANNGGQ</sequence>
<evidence type="ECO:0000313" key="2">
    <source>
        <dbReference type="Proteomes" id="UP001148737"/>
    </source>
</evidence>
<accession>A0ACC1QNY9</accession>
<comment type="caution">
    <text evidence="1">The sequence shown here is derived from an EMBL/GenBank/DDBJ whole genome shotgun (WGS) entry which is preliminary data.</text>
</comment>
<dbReference type="Proteomes" id="UP001148737">
    <property type="component" value="Unassembled WGS sequence"/>
</dbReference>
<gene>
    <name evidence="1" type="ORF">NLG97_g7823</name>
</gene>
<name>A0ACC1QNY9_9HYPO</name>
<proteinExistence type="predicted"/>
<organism evidence="1 2">
    <name type="scientific">Lecanicillium saksenae</name>
    <dbReference type="NCBI Taxonomy" id="468837"/>
    <lineage>
        <taxon>Eukaryota</taxon>
        <taxon>Fungi</taxon>
        <taxon>Dikarya</taxon>
        <taxon>Ascomycota</taxon>
        <taxon>Pezizomycotina</taxon>
        <taxon>Sordariomycetes</taxon>
        <taxon>Hypocreomycetidae</taxon>
        <taxon>Hypocreales</taxon>
        <taxon>Cordycipitaceae</taxon>
        <taxon>Lecanicillium</taxon>
    </lineage>
</organism>
<evidence type="ECO:0000313" key="1">
    <source>
        <dbReference type="EMBL" id="KAJ3481445.1"/>
    </source>
</evidence>
<protein>
    <submittedName>
        <fullName evidence="1">Uncharacterized protein</fullName>
    </submittedName>
</protein>
<reference evidence="1" key="1">
    <citation type="submission" date="2022-07" db="EMBL/GenBank/DDBJ databases">
        <title>Genome Sequence of Lecanicillium saksenae.</title>
        <authorList>
            <person name="Buettner E."/>
        </authorList>
    </citation>
    <scope>NUCLEOTIDE SEQUENCE</scope>
    <source>
        <strain evidence="1">VT-O1</strain>
    </source>
</reference>
<keyword evidence="2" id="KW-1185">Reference proteome</keyword>
<dbReference type="EMBL" id="JANAKD010001260">
    <property type="protein sequence ID" value="KAJ3481445.1"/>
    <property type="molecule type" value="Genomic_DNA"/>
</dbReference>